<evidence type="ECO:0000256" key="1">
    <source>
        <dbReference type="ARBA" id="ARBA00004141"/>
    </source>
</evidence>
<keyword evidence="8" id="KW-0694">RNA-binding</keyword>
<accession>A0ABV0JT87</accession>
<dbReference type="Gene3D" id="3.40.50.300">
    <property type="entry name" value="P-loop containing nucleotide triphosphate hydrolases"/>
    <property type="match status" value="1"/>
</dbReference>
<evidence type="ECO:0000256" key="2">
    <source>
        <dbReference type="ARBA" id="ARBA00022448"/>
    </source>
</evidence>
<evidence type="ECO:0000256" key="8">
    <source>
        <dbReference type="PROSITE-ProRule" id="PRU00182"/>
    </source>
</evidence>
<keyword evidence="4" id="KW-0547">Nucleotide-binding</keyword>
<dbReference type="SMART" id="SM00382">
    <property type="entry name" value="AAA"/>
    <property type="match status" value="1"/>
</dbReference>
<keyword evidence="13" id="KW-1185">Reference proteome</keyword>
<dbReference type="InterPro" id="IPR003593">
    <property type="entry name" value="AAA+_ATPase"/>
</dbReference>
<feature type="domain" description="FHA" evidence="10">
    <location>
        <begin position="143"/>
        <end position="194"/>
    </location>
</feature>
<dbReference type="InterPro" id="IPR008984">
    <property type="entry name" value="SMAD_FHA_dom_sf"/>
</dbReference>
<dbReference type="InterPro" id="IPR013525">
    <property type="entry name" value="ABC2_TM"/>
</dbReference>
<dbReference type="InterPro" id="IPR027417">
    <property type="entry name" value="P-loop_NTPase"/>
</dbReference>
<dbReference type="Pfam" id="PF00498">
    <property type="entry name" value="FHA"/>
    <property type="match status" value="2"/>
</dbReference>
<reference evidence="12 13" key="1">
    <citation type="submission" date="2022-04" db="EMBL/GenBank/DDBJ databases">
        <title>Positive selection, recombination, and allopatry shape intraspecific diversity of widespread and dominant cyanobacteria.</title>
        <authorList>
            <person name="Wei J."/>
            <person name="Shu W."/>
            <person name="Hu C."/>
        </authorList>
    </citation>
    <scope>NUCLEOTIDE SEQUENCE [LARGE SCALE GENOMIC DNA]</scope>
    <source>
        <strain evidence="12 13">GB2-A5</strain>
    </source>
</reference>
<feature type="transmembrane region" description="Helical" evidence="9">
    <location>
        <begin position="694"/>
        <end position="713"/>
    </location>
</feature>
<dbReference type="InterPro" id="IPR000253">
    <property type="entry name" value="FHA_dom"/>
</dbReference>
<evidence type="ECO:0000313" key="12">
    <source>
        <dbReference type="EMBL" id="MEP0866666.1"/>
    </source>
</evidence>
<feature type="transmembrane region" description="Helical" evidence="9">
    <location>
        <begin position="575"/>
        <end position="592"/>
    </location>
</feature>
<comment type="caution">
    <text evidence="12">The sequence shown here is derived from an EMBL/GenBank/DDBJ whole genome shotgun (WGS) entry which is preliminary data.</text>
</comment>
<feature type="transmembrane region" description="Helical" evidence="9">
    <location>
        <begin position="769"/>
        <end position="789"/>
    </location>
</feature>
<dbReference type="PANTHER" id="PTHR48041:SF139">
    <property type="entry name" value="PROTEIN SCARLET"/>
    <property type="match status" value="1"/>
</dbReference>
<keyword evidence="7 9" id="KW-0472">Membrane</keyword>
<protein>
    <submittedName>
        <fullName evidence="12">ATP-binding cassette domain-containing protein</fullName>
    </submittedName>
</protein>
<keyword evidence="3 9" id="KW-0812">Transmembrane</keyword>
<dbReference type="SMART" id="SM00240">
    <property type="entry name" value="FHA"/>
    <property type="match status" value="2"/>
</dbReference>
<dbReference type="CDD" id="cd00060">
    <property type="entry name" value="FHA"/>
    <property type="match status" value="2"/>
</dbReference>
<gene>
    <name evidence="12" type="ORF">NDI37_19610</name>
</gene>
<evidence type="ECO:0000256" key="7">
    <source>
        <dbReference type="ARBA" id="ARBA00023136"/>
    </source>
</evidence>
<dbReference type="EMBL" id="JAMPKK010000048">
    <property type="protein sequence ID" value="MEP0866666.1"/>
    <property type="molecule type" value="Genomic_DNA"/>
</dbReference>
<dbReference type="PROSITE" id="PS50006">
    <property type="entry name" value="FHA_DOMAIN"/>
    <property type="match status" value="2"/>
</dbReference>
<feature type="transmembrane region" description="Helical" evidence="9">
    <location>
        <begin position="658"/>
        <end position="682"/>
    </location>
</feature>
<dbReference type="SUPFAM" id="SSF52540">
    <property type="entry name" value="P-loop containing nucleoside triphosphate hydrolases"/>
    <property type="match status" value="1"/>
</dbReference>
<dbReference type="Proteomes" id="UP001442494">
    <property type="component" value="Unassembled WGS sequence"/>
</dbReference>
<dbReference type="Gene3D" id="2.60.200.20">
    <property type="match status" value="2"/>
</dbReference>
<dbReference type="PROSITE" id="PS50889">
    <property type="entry name" value="S4"/>
    <property type="match status" value="1"/>
</dbReference>
<dbReference type="PANTHER" id="PTHR48041">
    <property type="entry name" value="ABC TRANSPORTER G FAMILY MEMBER 28"/>
    <property type="match status" value="1"/>
</dbReference>
<evidence type="ECO:0000256" key="3">
    <source>
        <dbReference type="ARBA" id="ARBA00022692"/>
    </source>
</evidence>
<keyword evidence="5 12" id="KW-0067">ATP-binding</keyword>
<evidence type="ECO:0000256" key="4">
    <source>
        <dbReference type="ARBA" id="ARBA00022741"/>
    </source>
</evidence>
<dbReference type="PRINTS" id="PR00164">
    <property type="entry name" value="ABC2TRNSPORT"/>
</dbReference>
<organism evidence="12 13">
    <name type="scientific">Funiculus sociatus GB2-A5</name>
    <dbReference type="NCBI Taxonomy" id="2933946"/>
    <lineage>
        <taxon>Bacteria</taxon>
        <taxon>Bacillati</taxon>
        <taxon>Cyanobacteriota</taxon>
        <taxon>Cyanophyceae</taxon>
        <taxon>Coleofasciculales</taxon>
        <taxon>Coleofasciculaceae</taxon>
        <taxon>Funiculus</taxon>
    </lineage>
</organism>
<dbReference type="InterPro" id="IPR017871">
    <property type="entry name" value="ABC_transporter-like_CS"/>
</dbReference>
<evidence type="ECO:0000256" key="6">
    <source>
        <dbReference type="ARBA" id="ARBA00022989"/>
    </source>
</evidence>
<evidence type="ECO:0000256" key="5">
    <source>
        <dbReference type="ARBA" id="ARBA00022840"/>
    </source>
</evidence>
<dbReference type="InterPro" id="IPR000412">
    <property type="entry name" value="ABC_2_transport"/>
</dbReference>
<evidence type="ECO:0000259" key="10">
    <source>
        <dbReference type="PROSITE" id="PS50006"/>
    </source>
</evidence>
<feature type="transmembrane region" description="Helical" evidence="9">
    <location>
        <begin position="536"/>
        <end position="555"/>
    </location>
</feature>
<dbReference type="Pfam" id="PF01061">
    <property type="entry name" value="ABC2_membrane"/>
    <property type="match status" value="1"/>
</dbReference>
<evidence type="ECO:0000259" key="11">
    <source>
        <dbReference type="PROSITE" id="PS50893"/>
    </source>
</evidence>
<evidence type="ECO:0000256" key="9">
    <source>
        <dbReference type="SAM" id="Phobius"/>
    </source>
</evidence>
<proteinExistence type="predicted"/>
<dbReference type="PROSITE" id="PS00211">
    <property type="entry name" value="ABC_TRANSPORTER_1"/>
    <property type="match status" value="1"/>
</dbReference>
<dbReference type="InterPro" id="IPR050352">
    <property type="entry name" value="ABCG_transporters"/>
</dbReference>
<feature type="transmembrane region" description="Helical" evidence="9">
    <location>
        <begin position="624"/>
        <end position="646"/>
    </location>
</feature>
<dbReference type="GO" id="GO:0005524">
    <property type="term" value="F:ATP binding"/>
    <property type="evidence" value="ECO:0007669"/>
    <property type="project" value="UniProtKB-KW"/>
</dbReference>
<keyword evidence="6 9" id="KW-1133">Transmembrane helix</keyword>
<evidence type="ECO:0000313" key="13">
    <source>
        <dbReference type="Proteomes" id="UP001442494"/>
    </source>
</evidence>
<feature type="domain" description="FHA" evidence="10">
    <location>
        <begin position="35"/>
        <end position="91"/>
    </location>
</feature>
<sequence>MIRKPGKPTVVSTNPFIVLNNKGQIKRFELKENQHFLGRDPERADLVLPDDWGVISGCHAVLRKEGDDYRIHDGDGYKRSTNGLFFNHTRITPTEGHRLENATEIHIGQNPQNLIQLRYFNPSSSQTATQPLLHSISLKNQSVELGREPSGNAVLQLDAPIVSRRHATIDADAQGRYILQDHSQNGVFVNGQKVTGSAVLQPGAMIRIGPFTLVLRGDDLMILDQGDKIRLDAENLVIKGRLDDISLAIEPRQFVALVGGSGTGKSTLLKALLGIEETASGAVYLNGDNLQKDFNIYRTQIGYVPQDDILHRDLTVAEVLSYAASLRLPPDTDVEQVVEKTLKDIEMSHWRDALIKNLSGGQRKRVSIGVELLADPKLFFLDEPTSGLDPGLDKKMMQLLRKLALEGRTIILVTHATANIKICDRIIFLGRGGRLCYFGSPDDALKFFGITTGDFADIYTQLEKETDVETEAIVKQISANFHKSPDYQNYIGNYIGDGTQVLQQNDETPKKVNISPFKQLAILSDRYFKLIRRDRIYLGLSLLTAPIGIALIPLAIQGKNPLVLGSESDPSLAPLALRVLFVFTCAAIWVGLSSSLQEIVKEATIYIRERLVNLGLIPYLGSKILILSGLALLQSLLMSLVILIVFKSPTPELIPWALGLAITTFLTLVTSMSLGLLVSAIVKNSSQANSALPLLLLPQIIFSGVLFKMEGIASKLSWLMLSRWSVGAYGSLVNINAMVPDPIYLPNGTLAPMPFEKTPIYAATWDNLGLNWGILLLHALVYLIITWWLQKRKDIF</sequence>
<dbReference type="Pfam" id="PF00005">
    <property type="entry name" value="ABC_tran"/>
    <property type="match status" value="1"/>
</dbReference>
<keyword evidence="2" id="KW-0813">Transport</keyword>
<dbReference type="PROSITE" id="PS50893">
    <property type="entry name" value="ABC_TRANSPORTER_2"/>
    <property type="match status" value="1"/>
</dbReference>
<comment type="subcellular location">
    <subcellularLocation>
        <location evidence="1">Membrane</location>
        <topology evidence="1">Multi-pass membrane protein</topology>
    </subcellularLocation>
</comment>
<dbReference type="InterPro" id="IPR003439">
    <property type="entry name" value="ABC_transporter-like_ATP-bd"/>
</dbReference>
<name>A0ABV0JT87_9CYAN</name>
<dbReference type="SUPFAM" id="SSF49879">
    <property type="entry name" value="SMAD/FHA domain"/>
    <property type="match status" value="2"/>
</dbReference>
<feature type="domain" description="ABC transporter" evidence="11">
    <location>
        <begin position="215"/>
        <end position="456"/>
    </location>
</feature>
<dbReference type="RefSeq" id="WP_190422973.1">
    <property type="nucleotide sequence ID" value="NZ_JAMPKK010000048.1"/>
</dbReference>